<dbReference type="InterPro" id="IPR016032">
    <property type="entry name" value="Sig_transdc_resp-reg_C-effctor"/>
</dbReference>
<dbReference type="Gene3D" id="1.10.10.10">
    <property type="entry name" value="Winged helix-like DNA-binding domain superfamily/Winged helix DNA-binding domain"/>
    <property type="match status" value="1"/>
</dbReference>
<accession>A0A3A9WPQ3</accession>
<keyword evidence="3" id="KW-0805">Transcription regulation</keyword>
<dbReference type="InterPro" id="IPR005158">
    <property type="entry name" value="BTAD"/>
</dbReference>
<dbReference type="SUPFAM" id="SSF52540">
    <property type="entry name" value="P-loop containing nucleoside triphosphate hydrolases"/>
    <property type="match status" value="1"/>
</dbReference>
<dbReference type="GO" id="GO:0003677">
    <property type="term" value="F:DNA binding"/>
    <property type="evidence" value="ECO:0007669"/>
    <property type="project" value="UniProtKB-UniRule"/>
</dbReference>
<organism evidence="9 12">
    <name type="scientific">Streptomyces radicis</name>
    <dbReference type="NCBI Taxonomy" id="1750517"/>
    <lineage>
        <taxon>Bacteria</taxon>
        <taxon>Bacillati</taxon>
        <taxon>Actinomycetota</taxon>
        <taxon>Actinomycetes</taxon>
        <taxon>Kitasatosporales</taxon>
        <taxon>Streptomycetaceae</taxon>
        <taxon>Streptomyces</taxon>
    </lineage>
</organism>
<dbReference type="Gene3D" id="1.25.40.10">
    <property type="entry name" value="Tetratricopeptide repeat domain"/>
    <property type="match status" value="2"/>
</dbReference>
<keyword evidence="5" id="KW-0804">Transcription</keyword>
<dbReference type="InterPro" id="IPR019734">
    <property type="entry name" value="TPR_rpt"/>
</dbReference>
<dbReference type="GO" id="GO:0043531">
    <property type="term" value="F:ADP binding"/>
    <property type="evidence" value="ECO:0007669"/>
    <property type="project" value="InterPro"/>
</dbReference>
<evidence type="ECO:0000256" key="6">
    <source>
        <dbReference type="PROSITE-ProRule" id="PRU01091"/>
    </source>
</evidence>
<dbReference type="Pfam" id="PF00486">
    <property type="entry name" value="Trans_reg_C"/>
    <property type="match status" value="1"/>
</dbReference>
<dbReference type="SMART" id="SM00028">
    <property type="entry name" value="TPR"/>
    <property type="match status" value="5"/>
</dbReference>
<evidence type="ECO:0000313" key="12">
    <source>
        <dbReference type="Proteomes" id="UP000275024"/>
    </source>
</evidence>
<evidence type="ECO:0000256" key="1">
    <source>
        <dbReference type="ARBA" id="ARBA00005820"/>
    </source>
</evidence>
<comment type="caution">
    <text evidence="9">The sequence shown here is derived from an EMBL/GenBank/DDBJ whole genome shotgun (WGS) entry which is preliminary data.</text>
</comment>
<evidence type="ECO:0000256" key="7">
    <source>
        <dbReference type="SAM" id="MobiDB-lite"/>
    </source>
</evidence>
<dbReference type="RefSeq" id="WP_120695380.1">
    <property type="nucleotide sequence ID" value="NZ_RBDX01000003.1"/>
</dbReference>
<evidence type="ECO:0000313" key="10">
    <source>
        <dbReference type="EMBL" id="RKN26497.1"/>
    </source>
</evidence>
<dbReference type="PANTHER" id="PTHR35807:SF1">
    <property type="entry name" value="TRANSCRIPTIONAL REGULATOR REDD"/>
    <property type="match status" value="1"/>
</dbReference>
<dbReference type="Pfam" id="PF03704">
    <property type="entry name" value="BTAD"/>
    <property type="match status" value="1"/>
</dbReference>
<dbReference type="InterPro" id="IPR051677">
    <property type="entry name" value="AfsR-DnrI-RedD_regulator"/>
</dbReference>
<dbReference type="InterPro" id="IPR011990">
    <property type="entry name" value="TPR-like_helical_dom_sf"/>
</dbReference>
<dbReference type="GO" id="GO:0006355">
    <property type="term" value="P:regulation of DNA-templated transcription"/>
    <property type="evidence" value="ECO:0007669"/>
    <property type="project" value="InterPro"/>
</dbReference>
<proteinExistence type="inferred from homology"/>
<evidence type="ECO:0000313" key="11">
    <source>
        <dbReference type="Proteomes" id="UP000268652"/>
    </source>
</evidence>
<dbReference type="PRINTS" id="PR00364">
    <property type="entry name" value="DISEASERSIST"/>
</dbReference>
<feature type="DNA-binding region" description="OmpR/PhoB-type" evidence="6">
    <location>
        <begin position="1"/>
        <end position="98"/>
    </location>
</feature>
<dbReference type="GO" id="GO:0000160">
    <property type="term" value="P:phosphorelay signal transduction system"/>
    <property type="evidence" value="ECO:0007669"/>
    <property type="project" value="UniProtKB-KW"/>
</dbReference>
<evidence type="ECO:0000256" key="2">
    <source>
        <dbReference type="ARBA" id="ARBA00023012"/>
    </source>
</evidence>
<dbReference type="SMART" id="SM01043">
    <property type="entry name" value="BTAD"/>
    <property type="match status" value="1"/>
</dbReference>
<keyword evidence="4 6" id="KW-0238">DNA-binding</keyword>
<dbReference type="Proteomes" id="UP000268652">
    <property type="component" value="Unassembled WGS sequence"/>
</dbReference>
<dbReference type="Gene3D" id="3.40.50.300">
    <property type="entry name" value="P-loop containing nucleotide triphosphate hydrolases"/>
    <property type="match status" value="1"/>
</dbReference>
<feature type="domain" description="OmpR/PhoB-type" evidence="8">
    <location>
        <begin position="1"/>
        <end position="98"/>
    </location>
</feature>
<dbReference type="SMART" id="SM00862">
    <property type="entry name" value="Trans_reg_C"/>
    <property type="match status" value="1"/>
</dbReference>
<dbReference type="SUPFAM" id="SSF46894">
    <property type="entry name" value="C-terminal effector domain of the bipartite response regulators"/>
    <property type="match status" value="1"/>
</dbReference>
<dbReference type="PANTHER" id="PTHR35807">
    <property type="entry name" value="TRANSCRIPTIONAL REGULATOR REDD-RELATED"/>
    <property type="match status" value="1"/>
</dbReference>
<dbReference type="AlphaFoldDB" id="A0A3A9WPQ3"/>
<evidence type="ECO:0000256" key="4">
    <source>
        <dbReference type="ARBA" id="ARBA00023125"/>
    </source>
</evidence>
<dbReference type="InterPro" id="IPR036388">
    <property type="entry name" value="WH-like_DNA-bd_sf"/>
</dbReference>
<evidence type="ECO:0000259" key="8">
    <source>
        <dbReference type="PROSITE" id="PS51755"/>
    </source>
</evidence>
<dbReference type="CDD" id="cd15831">
    <property type="entry name" value="BTAD"/>
    <property type="match status" value="1"/>
</dbReference>
<dbReference type="OrthoDB" id="581105at2"/>
<dbReference type="Proteomes" id="UP000275024">
    <property type="component" value="Unassembled WGS sequence"/>
</dbReference>
<dbReference type="InterPro" id="IPR001867">
    <property type="entry name" value="OmpR/PhoB-type_DNA-bd"/>
</dbReference>
<keyword evidence="2" id="KW-0902">Two-component regulatory system</keyword>
<comment type="similarity">
    <text evidence="1">Belongs to the AfsR/DnrI/RedD regulatory family.</text>
</comment>
<dbReference type="Pfam" id="PF13424">
    <property type="entry name" value="TPR_12"/>
    <property type="match status" value="2"/>
</dbReference>
<dbReference type="PROSITE" id="PS51755">
    <property type="entry name" value="OMPR_PHOB"/>
    <property type="match status" value="1"/>
</dbReference>
<feature type="region of interest" description="Disordered" evidence="7">
    <location>
        <begin position="255"/>
        <end position="283"/>
    </location>
</feature>
<reference evidence="11 12" key="1">
    <citation type="submission" date="2018-09" db="EMBL/GenBank/DDBJ databases">
        <title>Streptomyces sp. nov. DS1-2, an endophytic actinomycete isolated from roots of Dendrobium scabrilingue.</title>
        <authorList>
            <person name="Kuncharoen N."/>
            <person name="Kudo T."/>
            <person name="Ohkuma M."/>
            <person name="Yuki M."/>
            <person name="Tanasupawat S."/>
        </authorList>
    </citation>
    <scope>NUCLEOTIDE SEQUENCE [LARGE SCALE GENOMIC DNA]</scope>
    <source>
        <strain evidence="9 12">AZ1-7</strain>
        <strain evidence="10 11">DS1-2</strain>
    </source>
</reference>
<dbReference type="InterPro" id="IPR027417">
    <property type="entry name" value="P-loop_NTPase"/>
</dbReference>
<dbReference type="SUPFAM" id="SSF48452">
    <property type="entry name" value="TPR-like"/>
    <property type="match status" value="2"/>
</dbReference>
<evidence type="ECO:0000313" key="9">
    <source>
        <dbReference type="EMBL" id="RKN11484.1"/>
    </source>
</evidence>
<evidence type="ECO:0000256" key="5">
    <source>
        <dbReference type="ARBA" id="ARBA00023163"/>
    </source>
</evidence>
<protein>
    <submittedName>
        <fullName evidence="9">SARP family transcriptional regulator</fullName>
    </submittedName>
</protein>
<sequence length="962" mass="102807">MVDIRLLGAVELRAPDGSRFELGPPQQRCVLALLAMTPGRPVTTETLIDRVWPSDPPANARDALYTYVSRLRRVLGRAGGGAGAPAVRRSAGGYLLDIPQDRIDLHRSRGLVRRAREARAAAVGAAGTRRAAELLGEAAALWHGTPLAGLKGEWAGRARIGLERELVTLLTDRFAMELRLGGHAEAVGPLSAAVLDHPLAEPLVEQLMTALYRSGRQADALAAYARARQQLSEDLGEEPGRALRELHERILRRDPALDPPAPQGAAQGAPPGAPEVPRAPVRPSQLPPDLPAFTGRHEALARLGGLLPREGGGPRAAAVATINGTAGIGKTAFAVHWAHQVAEHFPDGQLYVDLRGFARAQEPLDPSDALRGFLSALEVPPRRVPPDVDGQAALYRSALADKRMLVVLDNARDAEQVRPLLPGSPGSLTVVTSRNRLLGLVASLGARPLGLDLFTRDEAWQMLADRLGPERVAAEAAAVDAIIARCARLPLALAVVAAQAAAAPERPLAELVEGLASSETLDAFAGEANDAVTDLRALFSWSYRALSPPAARLFRLVGLHPGPDLGVASAAALTGLTPRHTRALLGELARAQLVTERSGGRYTLHDLLRAYAAELTARHDGAPARRAATRRVLDHYLHSAHRAFMRFTPQWRQQPGLGPPPAGVEGETFADEAEALAWVTTERATLIAAVERAAADGFDRHACGLAWAIAGFLDRQGSWHSLAAVQDIAFASALRLGDLAEQGRALSSKARLAARLMRYDEALGLLRDALDLFEAVGDGHGQAETFQHIGFVLENSGRLAEALDAVHRARELHEGLANDRGVARALNVIGWLLGLQGKHEEGLGHCQEALSLQEDQDDPLGLAATLDSLGYIHHHLGAWDEAAHSFKRALAVLRGPVLGERMLECIVLLRLGDTYRAIGDTDAAREAWLATLRIAEDLGSSEADEALERLRELAEAPAPRGP</sequence>
<keyword evidence="11" id="KW-1185">Reference proteome</keyword>
<dbReference type="EMBL" id="RBDX01000003">
    <property type="protein sequence ID" value="RKN11484.1"/>
    <property type="molecule type" value="Genomic_DNA"/>
</dbReference>
<gene>
    <name evidence="10" type="ORF">D7318_03695</name>
    <name evidence="9" type="ORF">D7319_05965</name>
</gene>
<name>A0A3A9WPQ3_9ACTN</name>
<dbReference type="EMBL" id="RBDY01000002">
    <property type="protein sequence ID" value="RKN26497.1"/>
    <property type="molecule type" value="Genomic_DNA"/>
</dbReference>
<evidence type="ECO:0000256" key="3">
    <source>
        <dbReference type="ARBA" id="ARBA00023015"/>
    </source>
</evidence>